<dbReference type="OrthoDB" id="9801695at2"/>
<accession>A0A0U4W2Q9</accession>
<dbReference type="PANTHER" id="PTHR37423">
    <property type="entry name" value="SOLUBLE LYTIC MUREIN TRANSGLYCOSYLASE-RELATED"/>
    <property type="match status" value="1"/>
</dbReference>
<dbReference type="InterPro" id="IPR000189">
    <property type="entry name" value="Transglyc_AS"/>
</dbReference>
<dbReference type="InterPro" id="IPR023346">
    <property type="entry name" value="Lysozyme-like_dom_sf"/>
</dbReference>
<gene>
    <name evidence="3" type="ORF">THC_0987</name>
</gene>
<dbReference type="RefSeq" id="WP_068514175.1">
    <property type="nucleotide sequence ID" value="NZ_AP014945.1"/>
</dbReference>
<dbReference type="PANTHER" id="PTHR37423:SF2">
    <property type="entry name" value="MEMBRANE-BOUND LYTIC MUREIN TRANSGLYCOSYLASE C"/>
    <property type="match status" value="1"/>
</dbReference>
<name>A0A0U4W2Q9_9BACT</name>
<reference evidence="3 4" key="1">
    <citation type="journal article" date="2016" name="Int. J. Syst. Evol. Microbiol.">
        <title>Caldimicrobium thiodismutans sp. nov., a sulfur-disproportionating bacterium isolated from a hot spring, and emended description of the genus Caldimicrobium.</title>
        <authorList>
            <person name="Kojima H."/>
            <person name="Umezawa K."/>
            <person name="Fukui M."/>
        </authorList>
    </citation>
    <scope>NUCLEOTIDE SEQUENCE [LARGE SCALE GENOMIC DNA]</scope>
    <source>
        <strain evidence="3 4">TF1</strain>
    </source>
</reference>
<dbReference type="PROSITE" id="PS00922">
    <property type="entry name" value="TRANSGLYCOSYLASE"/>
    <property type="match status" value="1"/>
</dbReference>
<evidence type="ECO:0000313" key="4">
    <source>
        <dbReference type="Proteomes" id="UP000068196"/>
    </source>
</evidence>
<dbReference type="GO" id="GO:0000270">
    <property type="term" value="P:peptidoglycan metabolic process"/>
    <property type="evidence" value="ECO:0007669"/>
    <property type="project" value="InterPro"/>
</dbReference>
<dbReference type="InterPro" id="IPR008258">
    <property type="entry name" value="Transglycosylase_SLT_dom_1"/>
</dbReference>
<dbReference type="CDD" id="cd00254">
    <property type="entry name" value="LT-like"/>
    <property type="match status" value="1"/>
</dbReference>
<organism evidence="3 4">
    <name type="scientific">Caldimicrobium thiodismutans</name>
    <dbReference type="NCBI Taxonomy" id="1653476"/>
    <lineage>
        <taxon>Bacteria</taxon>
        <taxon>Pseudomonadati</taxon>
        <taxon>Thermodesulfobacteriota</taxon>
        <taxon>Thermodesulfobacteria</taxon>
        <taxon>Thermodesulfobacteriales</taxon>
        <taxon>Thermodesulfobacteriaceae</taxon>
        <taxon>Caldimicrobium</taxon>
    </lineage>
</organism>
<reference evidence="4" key="2">
    <citation type="journal article" date="2016" name="Int. J. Syst. Evol. Microbiol.">
        <title>Caldimicrobium thiodismutans sp. nov., a sulfur-disproportionating bacterium isolated from a hot spring.</title>
        <authorList>
            <person name="Kojima H."/>
            <person name="Umezawa K."/>
            <person name="Fukui M."/>
        </authorList>
    </citation>
    <scope>NUCLEOTIDE SEQUENCE [LARGE SCALE GENOMIC DNA]</scope>
    <source>
        <strain evidence="4">TF1</strain>
    </source>
</reference>
<feature type="domain" description="Transglycosylase SLT" evidence="2">
    <location>
        <begin position="82"/>
        <end position="179"/>
    </location>
</feature>
<dbReference type="Proteomes" id="UP000068196">
    <property type="component" value="Chromosome"/>
</dbReference>
<evidence type="ECO:0000313" key="3">
    <source>
        <dbReference type="EMBL" id="BAU23371.1"/>
    </source>
</evidence>
<dbReference type="STRING" id="1653476.THC_0987"/>
<dbReference type="EMBL" id="AP014945">
    <property type="protein sequence ID" value="BAU23371.1"/>
    <property type="molecule type" value="Genomic_DNA"/>
</dbReference>
<evidence type="ECO:0000256" key="1">
    <source>
        <dbReference type="ARBA" id="ARBA00007734"/>
    </source>
</evidence>
<dbReference type="KEGG" id="cthi:THC_0987"/>
<dbReference type="GO" id="GO:0008933">
    <property type="term" value="F:peptidoglycan lytic transglycosylase activity"/>
    <property type="evidence" value="ECO:0007669"/>
    <property type="project" value="InterPro"/>
</dbReference>
<keyword evidence="4" id="KW-1185">Reference proteome</keyword>
<sequence>MFLSIILCIGLVFFSSPVFASKIFVYEDQETGEKYYSNLPLNENFKIYMRLPLKKDKRDTLLLSSLKRGFNEGAFSSKFDEIFNEVARAFNLDPKLLKAMAKVESNFNPQAVSPKGAMGVMQLIPSTARLVGVSNPLDPVENIYGGARYLRMLLDEFGDLKLSLAAYNAGPEAVKSYRGIPPYSETVNYVRDVLYYYELFRKNNL</sequence>
<dbReference type="SUPFAM" id="SSF53955">
    <property type="entry name" value="Lysozyme-like"/>
    <property type="match status" value="1"/>
</dbReference>
<dbReference type="GO" id="GO:0016020">
    <property type="term" value="C:membrane"/>
    <property type="evidence" value="ECO:0007669"/>
    <property type="project" value="InterPro"/>
</dbReference>
<proteinExistence type="inferred from homology"/>
<evidence type="ECO:0000259" key="2">
    <source>
        <dbReference type="Pfam" id="PF01464"/>
    </source>
</evidence>
<dbReference type="Pfam" id="PF01464">
    <property type="entry name" value="SLT"/>
    <property type="match status" value="1"/>
</dbReference>
<comment type="similarity">
    <text evidence="1">Belongs to the transglycosylase Slt family.</text>
</comment>
<dbReference type="AlphaFoldDB" id="A0A0U4W2Q9"/>
<dbReference type="Gene3D" id="1.10.530.10">
    <property type="match status" value="1"/>
</dbReference>
<protein>
    <submittedName>
        <fullName evidence="3">Lytic transglycosylase</fullName>
    </submittedName>
</protein>